<reference evidence="1 2" key="1">
    <citation type="submission" date="2019-03" db="EMBL/GenBank/DDBJ databases">
        <title>Sequencing the genomes of 1000 actinobacteria strains.</title>
        <authorList>
            <person name="Klenk H.-P."/>
        </authorList>
    </citation>
    <scope>NUCLEOTIDE SEQUENCE [LARGE SCALE GENOMIC DNA]</scope>
    <source>
        <strain evidence="1 2">DSM 44969</strain>
    </source>
</reference>
<dbReference type="AlphaFoldDB" id="A0A4R1HUE7"/>
<comment type="caution">
    <text evidence="1">The sequence shown here is derived from an EMBL/GenBank/DDBJ whole genome shotgun (WGS) entry which is preliminary data.</text>
</comment>
<dbReference type="Proteomes" id="UP000295560">
    <property type="component" value="Unassembled WGS sequence"/>
</dbReference>
<organism evidence="1 2">
    <name type="scientific">Pseudonocardia endophytica</name>
    <dbReference type="NCBI Taxonomy" id="401976"/>
    <lineage>
        <taxon>Bacteria</taxon>
        <taxon>Bacillati</taxon>
        <taxon>Actinomycetota</taxon>
        <taxon>Actinomycetes</taxon>
        <taxon>Pseudonocardiales</taxon>
        <taxon>Pseudonocardiaceae</taxon>
        <taxon>Pseudonocardia</taxon>
    </lineage>
</organism>
<keyword evidence="2" id="KW-1185">Reference proteome</keyword>
<gene>
    <name evidence="1" type="ORF">EV378_0031</name>
</gene>
<accession>A0A4R1HUE7</accession>
<protein>
    <submittedName>
        <fullName evidence="1">Uncharacterized protein</fullName>
    </submittedName>
</protein>
<name>A0A4R1HUE7_PSEEN</name>
<evidence type="ECO:0000313" key="1">
    <source>
        <dbReference type="EMBL" id="TCK24260.1"/>
    </source>
</evidence>
<dbReference type="EMBL" id="SMFZ01000001">
    <property type="protein sequence ID" value="TCK24260.1"/>
    <property type="molecule type" value="Genomic_DNA"/>
</dbReference>
<sequence length="46" mass="5182">MPTDRTPVTNRDGKELSVRFADFLEIGDDGVLRSQWLTVDFAPPFA</sequence>
<proteinExistence type="predicted"/>
<evidence type="ECO:0000313" key="2">
    <source>
        <dbReference type="Proteomes" id="UP000295560"/>
    </source>
</evidence>